<dbReference type="Proteomes" id="UP000198983">
    <property type="component" value="Chromosome I"/>
</dbReference>
<evidence type="ECO:0000313" key="8">
    <source>
        <dbReference type="EMBL" id="SDS92109.1"/>
    </source>
</evidence>
<evidence type="ECO:0000256" key="6">
    <source>
        <dbReference type="RuleBase" id="RU000568"/>
    </source>
</evidence>
<keyword evidence="2 5" id="KW-0689">Ribosomal protein</keyword>
<keyword evidence="3 5" id="KW-0687">Ribonucleoprotein</keyword>
<dbReference type="PROSITE" id="PS00936">
    <property type="entry name" value="RIBOSOMAL_L35"/>
    <property type="match status" value="1"/>
</dbReference>
<protein>
    <recommendedName>
        <fullName evidence="4 5">Large ribosomal subunit protein bL35</fullName>
    </recommendedName>
</protein>
<dbReference type="STRING" id="117157.SAMN04489717_4353"/>
<accession>A0A1H1W7G5</accession>
<evidence type="ECO:0000256" key="5">
    <source>
        <dbReference type="HAMAP-Rule" id="MF_00514"/>
    </source>
</evidence>
<dbReference type="HAMAP" id="MF_00514">
    <property type="entry name" value="Ribosomal_bL35"/>
    <property type="match status" value="1"/>
</dbReference>
<evidence type="ECO:0000256" key="7">
    <source>
        <dbReference type="SAM" id="MobiDB-lite"/>
    </source>
</evidence>
<dbReference type="PANTHER" id="PTHR33343">
    <property type="entry name" value="54S RIBOSOMAL PROTEIN BL35M"/>
    <property type="match status" value="1"/>
</dbReference>
<dbReference type="FunFam" id="4.10.410.60:FF:000001">
    <property type="entry name" value="50S ribosomal protein L35"/>
    <property type="match status" value="1"/>
</dbReference>
<dbReference type="GO" id="GO:0022625">
    <property type="term" value="C:cytosolic large ribosomal subunit"/>
    <property type="evidence" value="ECO:0007669"/>
    <property type="project" value="TreeGrafter"/>
</dbReference>
<keyword evidence="9" id="KW-1185">Reference proteome</keyword>
<dbReference type="GO" id="GO:0003735">
    <property type="term" value="F:structural constituent of ribosome"/>
    <property type="evidence" value="ECO:0007669"/>
    <property type="project" value="InterPro"/>
</dbReference>
<dbReference type="AlphaFoldDB" id="A0A1H1W7G5"/>
<dbReference type="GO" id="GO:0006412">
    <property type="term" value="P:translation"/>
    <property type="evidence" value="ECO:0007669"/>
    <property type="project" value="UniProtKB-UniRule"/>
</dbReference>
<dbReference type="SUPFAM" id="SSF143034">
    <property type="entry name" value="L35p-like"/>
    <property type="match status" value="1"/>
</dbReference>
<evidence type="ECO:0000256" key="3">
    <source>
        <dbReference type="ARBA" id="ARBA00023274"/>
    </source>
</evidence>
<evidence type="ECO:0000313" key="9">
    <source>
        <dbReference type="Proteomes" id="UP000198983"/>
    </source>
</evidence>
<proteinExistence type="inferred from homology"/>
<dbReference type="OrthoDB" id="9804851at2"/>
<dbReference type="InterPro" id="IPR018265">
    <property type="entry name" value="Ribosomal_bL35_CS"/>
</dbReference>
<evidence type="ECO:0000256" key="1">
    <source>
        <dbReference type="ARBA" id="ARBA00006598"/>
    </source>
</evidence>
<name>A0A1H1W7G5_9ACTN</name>
<comment type="similarity">
    <text evidence="1 5 6">Belongs to the bacterial ribosomal protein bL35 family.</text>
</comment>
<feature type="compositionally biased region" description="Basic residues" evidence="7">
    <location>
        <begin position="1"/>
        <end position="15"/>
    </location>
</feature>
<dbReference type="RefSeq" id="WP_092655460.1">
    <property type="nucleotide sequence ID" value="NZ_LT629732.1"/>
</dbReference>
<dbReference type="EMBL" id="LT629732">
    <property type="protein sequence ID" value="SDS92109.1"/>
    <property type="molecule type" value="Genomic_DNA"/>
</dbReference>
<dbReference type="Gene3D" id="4.10.410.60">
    <property type="match status" value="1"/>
</dbReference>
<reference evidence="8 9" key="1">
    <citation type="submission" date="2016-10" db="EMBL/GenBank/DDBJ databases">
        <authorList>
            <person name="de Groot N.N."/>
        </authorList>
    </citation>
    <scope>NUCLEOTIDE SEQUENCE [LARGE SCALE GENOMIC DNA]</scope>
    <source>
        <strain evidence="8 9">DSM 22024</strain>
    </source>
</reference>
<evidence type="ECO:0000256" key="2">
    <source>
        <dbReference type="ARBA" id="ARBA00022980"/>
    </source>
</evidence>
<dbReference type="PANTHER" id="PTHR33343:SF1">
    <property type="entry name" value="LARGE RIBOSOMAL SUBUNIT PROTEIN BL35M"/>
    <property type="match status" value="1"/>
</dbReference>
<dbReference type="PRINTS" id="PR00064">
    <property type="entry name" value="RIBOSOMALL35"/>
</dbReference>
<dbReference type="InterPro" id="IPR037229">
    <property type="entry name" value="Ribosomal_bL35_sf"/>
</dbReference>
<gene>
    <name evidence="5" type="primary">rpmI</name>
    <name evidence="8" type="ORF">SAMN04489717_4353</name>
</gene>
<dbReference type="InterPro" id="IPR001706">
    <property type="entry name" value="Ribosomal_bL35"/>
</dbReference>
<dbReference type="NCBIfam" id="TIGR00001">
    <property type="entry name" value="rpmI_bact"/>
    <property type="match status" value="1"/>
</dbReference>
<feature type="region of interest" description="Disordered" evidence="7">
    <location>
        <begin position="1"/>
        <end position="24"/>
    </location>
</feature>
<dbReference type="Pfam" id="PF01632">
    <property type="entry name" value="Ribosomal_L35p"/>
    <property type="match status" value="1"/>
</dbReference>
<organism evidence="8 9">
    <name type="scientific">Actinopolymorpha singaporensis</name>
    <dbReference type="NCBI Taxonomy" id="117157"/>
    <lineage>
        <taxon>Bacteria</taxon>
        <taxon>Bacillati</taxon>
        <taxon>Actinomycetota</taxon>
        <taxon>Actinomycetes</taxon>
        <taxon>Propionibacteriales</taxon>
        <taxon>Actinopolymorphaceae</taxon>
        <taxon>Actinopolymorpha</taxon>
    </lineage>
</organism>
<sequence>MPKMKTHSGAKKRFRVTGSGKLIHKKANRGHIMEKKNSKRARRLAAPSEIAPADAKKVKRLLGI</sequence>
<dbReference type="InterPro" id="IPR021137">
    <property type="entry name" value="Ribosomal_bL35-like"/>
</dbReference>
<evidence type="ECO:0000256" key="4">
    <source>
        <dbReference type="ARBA" id="ARBA00071664"/>
    </source>
</evidence>